<evidence type="ECO:0000256" key="7">
    <source>
        <dbReference type="SAM" id="Phobius"/>
    </source>
</evidence>
<evidence type="ECO:0000256" key="4">
    <source>
        <dbReference type="ARBA" id="ARBA00022692"/>
    </source>
</evidence>
<dbReference type="RefSeq" id="WP_181552560.1">
    <property type="nucleotide sequence ID" value="NZ_JACDUS010000014.1"/>
</dbReference>
<gene>
    <name evidence="8" type="ORF">HNR65_003301</name>
</gene>
<name>A0A7W0CC05_9BACT</name>
<dbReference type="PIRSF" id="PIRSF019239">
    <property type="entry name" value="MrpE"/>
    <property type="match status" value="1"/>
</dbReference>
<feature type="transmembrane region" description="Helical" evidence="7">
    <location>
        <begin position="57"/>
        <end position="77"/>
    </location>
</feature>
<evidence type="ECO:0000256" key="1">
    <source>
        <dbReference type="ARBA" id="ARBA00004651"/>
    </source>
</evidence>
<evidence type="ECO:0000256" key="5">
    <source>
        <dbReference type="ARBA" id="ARBA00022989"/>
    </source>
</evidence>
<organism evidence="8 9">
    <name type="scientific">Desulfosalsimonas propionicica</name>
    <dbReference type="NCBI Taxonomy" id="332175"/>
    <lineage>
        <taxon>Bacteria</taxon>
        <taxon>Pseudomonadati</taxon>
        <taxon>Thermodesulfobacteriota</taxon>
        <taxon>Desulfobacteria</taxon>
        <taxon>Desulfobacterales</taxon>
        <taxon>Desulfosalsimonadaceae</taxon>
        <taxon>Desulfosalsimonas</taxon>
    </lineage>
</organism>
<dbReference type="GO" id="GO:0008324">
    <property type="term" value="F:monoatomic cation transmembrane transporter activity"/>
    <property type="evidence" value="ECO:0007669"/>
    <property type="project" value="InterPro"/>
</dbReference>
<evidence type="ECO:0000256" key="2">
    <source>
        <dbReference type="ARBA" id="ARBA00006228"/>
    </source>
</evidence>
<dbReference type="InterPro" id="IPR002758">
    <property type="entry name" value="Cation_antiport_E"/>
</dbReference>
<reference evidence="8 9" key="1">
    <citation type="submission" date="2020-07" db="EMBL/GenBank/DDBJ databases">
        <title>Genomic Encyclopedia of Type Strains, Phase IV (KMG-IV): sequencing the most valuable type-strain genomes for metagenomic binning, comparative biology and taxonomic classification.</title>
        <authorList>
            <person name="Goeker M."/>
        </authorList>
    </citation>
    <scope>NUCLEOTIDE SEQUENCE [LARGE SCALE GENOMIC DNA]</scope>
    <source>
        <strain evidence="8 9">DSM 17721</strain>
    </source>
</reference>
<evidence type="ECO:0000256" key="6">
    <source>
        <dbReference type="ARBA" id="ARBA00023136"/>
    </source>
</evidence>
<dbReference type="PANTHER" id="PTHR34584">
    <property type="entry name" value="NA(+)/H(+) ANTIPORTER SUBUNIT E1"/>
    <property type="match status" value="1"/>
</dbReference>
<evidence type="ECO:0000256" key="3">
    <source>
        <dbReference type="ARBA" id="ARBA00022475"/>
    </source>
</evidence>
<accession>A0A7W0CC05</accession>
<keyword evidence="6 7" id="KW-0472">Membrane</keyword>
<keyword evidence="3" id="KW-1003">Cell membrane</keyword>
<proteinExistence type="inferred from homology"/>
<feature type="transmembrane region" description="Helical" evidence="7">
    <location>
        <begin position="26"/>
        <end position="45"/>
    </location>
</feature>
<comment type="similarity">
    <text evidence="2">Belongs to the CPA3 antiporters (TC 2.A.63) subunit E family.</text>
</comment>
<dbReference type="AlphaFoldDB" id="A0A7W0CC05"/>
<sequence length="158" mass="17933">MSNLFVFNLFLAAGFAVIMDQLNPTGFVSGFVIGYLALWITRHLYGPSGYFARVINIIRLAATFVWLLLVSNFRVLWDVITPRHFSRPAVIGVPLDARTDFEIMLVANIISLTPGTLSLDVSADRKTLYVHMMFLDDVETARRDIKEKIEKRVLEAVR</sequence>
<keyword evidence="5 7" id="KW-1133">Transmembrane helix</keyword>
<dbReference type="PANTHER" id="PTHR34584:SF1">
    <property type="entry name" value="NA(+)_H(+) ANTIPORTER SUBUNIT E1"/>
    <property type="match status" value="1"/>
</dbReference>
<evidence type="ECO:0000313" key="8">
    <source>
        <dbReference type="EMBL" id="MBA2882945.1"/>
    </source>
</evidence>
<dbReference type="GO" id="GO:0005886">
    <property type="term" value="C:plasma membrane"/>
    <property type="evidence" value="ECO:0007669"/>
    <property type="project" value="UniProtKB-SubCell"/>
</dbReference>
<keyword evidence="9" id="KW-1185">Reference proteome</keyword>
<dbReference type="Pfam" id="PF01899">
    <property type="entry name" value="MNHE"/>
    <property type="match status" value="1"/>
</dbReference>
<evidence type="ECO:0000313" key="9">
    <source>
        <dbReference type="Proteomes" id="UP000525298"/>
    </source>
</evidence>
<dbReference type="EMBL" id="JACDUS010000014">
    <property type="protein sequence ID" value="MBA2882945.1"/>
    <property type="molecule type" value="Genomic_DNA"/>
</dbReference>
<comment type="subcellular location">
    <subcellularLocation>
        <location evidence="1">Cell membrane</location>
        <topology evidence="1">Multi-pass membrane protein</topology>
    </subcellularLocation>
</comment>
<comment type="caution">
    <text evidence="8">The sequence shown here is derived from an EMBL/GenBank/DDBJ whole genome shotgun (WGS) entry which is preliminary data.</text>
</comment>
<keyword evidence="4 7" id="KW-0812">Transmembrane</keyword>
<protein>
    <submittedName>
        <fullName evidence="8">Multicomponent Na+:H+ antiporter subunit E</fullName>
    </submittedName>
</protein>
<dbReference type="Proteomes" id="UP000525298">
    <property type="component" value="Unassembled WGS sequence"/>
</dbReference>